<evidence type="ECO:0000313" key="2">
    <source>
        <dbReference type="EMBL" id="RCV31272.1"/>
    </source>
</evidence>
<gene>
    <name evidence="2" type="ORF">SETIT_6G163600v2</name>
</gene>
<dbReference type="AlphaFoldDB" id="A0A368RM76"/>
<name>A0A368RM76_SETIT</name>
<sequence>MRSTAARAELGLRAAGTGQGGIGHGRRCPLRGEVGRRRPAQTQLEVGPPGRRRGSRWGLGRWATCVIETGAAQALCSTMVCTTAAHSWGSRRGGHDAATGARRSSRMPVRGGVVTLA</sequence>
<reference evidence="2" key="2">
    <citation type="submission" date="2015-07" db="EMBL/GenBank/DDBJ databases">
        <authorList>
            <person name="Noorani M."/>
        </authorList>
    </citation>
    <scope>NUCLEOTIDE SEQUENCE</scope>
    <source>
        <strain evidence="2">Yugu1</strain>
    </source>
</reference>
<evidence type="ECO:0000256" key="1">
    <source>
        <dbReference type="SAM" id="MobiDB-lite"/>
    </source>
</evidence>
<proteinExistence type="predicted"/>
<feature type="region of interest" description="Disordered" evidence="1">
    <location>
        <begin position="1"/>
        <end position="55"/>
    </location>
</feature>
<feature type="compositionally biased region" description="Low complexity" evidence="1">
    <location>
        <begin position="1"/>
        <end position="16"/>
    </location>
</feature>
<protein>
    <submittedName>
        <fullName evidence="2">Uncharacterized protein</fullName>
    </submittedName>
</protein>
<feature type="region of interest" description="Disordered" evidence="1">
    <location>
        <begin position="87"/>
        <end position="117"/>
    </location>
</feature>
<dbReference type="EMBL" id="CM003533">
    <property type="protein sequence ID" value="RCV31272.1"/>
    <property type="molecule type" value="Genomic_DNA"/>
</dbReference>
<reference evidence="2" key="1">
    <citation type="journal article" date="2012" name="Nat. Biotechnol.">
        <title>Reference genome sequence of the model plant Setaria.</title>
        <authorList>
            <person name="Bennetzen J.L."/>
            <person name="Schmutz J."/>
            <person name="Wang H."/>
            <person name="Percifield R."/>
            <person name="Hawkins J."/>
            <person name="Pontaroli A.C."/>
            <person name="Estep M."/>
            <person name="Feng L."/>
            <person name="Vaughn J.N."/>
            <person name="Grimwood J."/>
            <person name="Jenkins J."/>
            <person name="Barry K."/>
            <person name="Lindquist E."/>
            <person name="Hellsten U."/>
            <person name="Deshpande S."/>
            <person name="Wang X."/>
            <person name="Wu X."/>
            <person name="Mitros T."/>
            <person name="Triplett J."/>
            <person name="Yang X."/>
            <person name="Ye C.Y."/>
            <person name="Mauro-Herrera M."/>
            <person name="Wang L."/>
            <person name="Li P."/>
            <person name="Sharma M."/>
            <person name="Sharma R."/>
            <person name="Ronald P.C."/>
            <person name="Panaud O."/>
            <person name="Kellogg E.A."/>
            <person name="Brutnell T.P."/>
            <person name="Doust A.N."/>
            <person name="Tuskan G.A."/>
            <person name="Rokhsar D."/>
            <person name="Devos K.M."/>
        </authorList>
    </citation>
    <scope>NUCLEOTIDE SEQUENCE [LARGE SCALE GENOMIC DNA]</scope>
    <source>
        <strain evidence="2">Yugu1</strain>
    </source>
</reference>
<accession>A0A368RM76</accession>
<organism evidence="2">
    <name type="scientific">Setaria italica</name>
    <name type="common">Foxtail millet</name>
    <name type="synonym">Panicum italicum</name>
    <dbReference type="NCBI Taxonomy" id="4555"/>
    <lineage>
        <taxon>Eukaryota</taxon>
        <taxon>Viridiplantae</taxon>
        <taxon>Streptophyta</taxon>
        <taxon>Embryophyta</taxon>
        <taxon>Tracheophyta</taxon>
        <taxon>Spermatophyta</taxon>
        <taxon>Magnoliopsida</taxon>
        <taxon>Liliopsida</taxon>
        <taxon>Poales</taxon>
        <taxon>Poaceae</taxon>
        <taxon>PACMAD clade</taxon>
        <taxon>Panicoideae</taxon>
        <taxon>Panicodae</taxon>
        <taxon>Paniceae</taxon>
        <taxon>Cenchrinae</taxon>
        <taxon>Setaria</taxon>
    </lineage>
</organism>